<feature type="transmembrane region" description="Helical" evidence="2">
    <location>
        <begin position="44"/>
        <end position="64"/>
    </location>
</feature>
<proteinExistence type="predicted"/>
<keyword evidence="2" id="KW-0812">Transmembrane</keyword>
<evidence type="ECO:0000313" key="3">
    <source>
        <dbReference type="EMBL" id="GAA4668882.1"/>
    </source>
</evidence>
<accession>A0ABP8VPB7</accession>
<dbReference type="NCBIfam" id="NF041681">
    <property type="entry name" value="HGxxPAAW"/>
    <property type="match status" value="1"/>
</dbReference>
<evidence type="ECO:0000256" key="2">
    <source>
        <dbReference type="SAM" id="Phobius"/>
    </source>
</evidence>
<comment type="caution">
    <text evidence="3">The sequence shown here is derived from an EMBL/GenBank/DDBJ whole genome shotgun (WGS) entry which is preliminary data.</text>
</comment>
<keyword evidence="2" id="KW-0472">Membrane</keyword>
<feature type="transmembrane region" description="Helical" evidence="2">
    <location>
        <begin position="70"/>
        <end position="89"/>
    </location>
</feature>
<organism evidence="3 4">
    <name type="scientific">Frondihabitans cladoniiphilus</name>
    <dbReference type="NCBI Taxonomy" id="715785"/>
    <lineage>
        <taxon>Bacteria</taxon>
        <taxon>Bacillati</taxon>
        <taxon>Actinomycetota</taxon>
        <taxon>Actinomycetes</taxon>
        <taxon>Micrococcales</taxon>
        <taxon>Microbacteriaceae</taxon>
        <taxon>Frondihabitans</taxon>
    </lineage>
</organism>
<dbReference type="Pfam" id="PF20447">
    <property type="entry name" value="DUF6704"/>
    <property type="match status" value="1"/>
</dbReference>
<feature type="compositionally biased region" description="Basic and acidic residues" evidence="1">
    <location>
        <begin position="31"/>
        <end position="40"/>
    </location>
</feature>
<gene>
    <name evidence="3" type="ORF">GCM10025780_09850</name>
</gene>
<sequence>MSTQTDSNRADDNTVDTRAVEPSTSVNHGQSSHEEEHDSEGNSIAAWTAVVIMLVAFAVGTVAFMFNVPVVVWASLGLLIVGLIVGQILKRLGYGVGGHRYVPKAHN</sequence>
<keyword evidence="2" id="KW-1133">Transmembrane helix</keyword>
<evidence type="ECO:0000313" key="4">
    <source>
        <dbReference type="Proteomes" id="UP001501295"/>
    </source>
</evidence>
<feature type="region of interest" description="Disordered" evidence="1">
    <location>
        <begin position="1"/>
        <end position="40"/>
    </location>
</feature>
<dbReference type="Proteomes" id="UP001501295">
    <property type="component" value="Unassembled WGS sequence"/>
</dbReference>
<keyword evidence="4" id="KW-1185">Reference proteome</keyword>
<protein>
    <submittedName>
        <fullName evidence="3">Uncharacterized protein</fullName>
    </submittedName>
</protein>
<dbReference type="EMBL" id="BAABLM010000001">
    <property type="protein sequence ID" value="GAA4668882.1"/>
    <property type="molecule type" value="Genomic_DNA"/>
</dbReference>
<evidence type="ECO:0000256" key="1">
    <source>
        <dbReference type="SAM" id="MobiDB-lite"/>
    </source>
</evidence>
<reference evidence="4" key="1">
    <citation type="journal article" date="2019" name="Int. J. Syst. Evol. Microbiol.">
        <title>The Global Catalogue of Microorganisms (GCM) 10K type strain sequencing project: providing services to taxonomists for standard genome sequencing and annotation.</title>
        <authorList>
            <consortium name="The Broad Institute Genomics Platform"/>
            <consortium name="The Broad Institute Genome Sequencing Center for Infectious Disease"/>
            <person name="Wu L."/>
            <person name="Ma J."/>
        </authorList>
    </citation>
    <scope>NUCLEOTIDE SEQUENCE [LARGE SCALE GENOMIC DNA]</scope>
    <source>
        <strain evidence="4">JCM 18956</strain>
    </source>
</reference>
<name>A0ABP8VPB7_9MICO</name>
<dbReference type="InterPro" id="IPR046550">
    <property type="entry name" value="DUF6704"/>
</dbReference>